<reference evidence="1 2" key="1">
    <citation type="journal article" date="2020" name="Microbiol. Res.">
        <title>Flavobacterium pokkalii sp. nov., a novel plant growth promoting native rhizobacteria isolated from pokkali rice grown in coastal saline affected agricultural regions of southern India, Kerala.</title>
        <authorList>
            <person name="Menon R.R."/>
            <person name="Kumari S."/>
            <person name="Viver T."/>
            <person name="Rameshkumar N."/>
        </authorList>
    </citation>
    <scope>NUCLEOTIDE SEQUENCE [LARGE SCALE GENOMIC DNA]</scope>
    <source>
        <strain evidence="1 2">L1I52</strain>
    </source>
</reference>
<dbReference type="RefSeq" id="WP_188221525.1">
    <property type="nucleotide sequence ID" value="NZ_NASZ01000030.1"/>
</dbReference>
<dbReference type="InterPro" id="IPR029787">
    <property type="entry name" value="Nucleotide_cyclase"/>
</dbReference>
<evidence type="ECO:0000313" key="2">
    <source>
        <dbReference type="Proteomes" id="UP000661715"/>
    </source>
</evidence>
<keyword evidence="2" id="KW-1185">Reference proteome</keyword>
<dbReference type="EMBL" id="NASZ01000030">
    <property type="protein sequence ID" value="MBD0726516.1"/>
    <property type="molecule type" value="Genomic_DNA"/>
</dbReference>
<accession>A0ABR7UW52</accession>
<evidence type="ECO:0008006" key="3">
    <source>
        <dbReference type="Google" id="ProtNLM"/>
    </source>
</evidence>
<organism evidence="1 2">
    <name type="scientific">Flavobacterium pokkalii</name>
    <dbReference type="NCBI Taxonomy" id="1940408"/>
    <lineage>
        <taxon>Bacteria</taxon>
        <taxon>Pseudomonadati</taxon>
        <taxon>Bacteroidota</taxon>
        <taxon>Flavobacteriia</taxon>
        <taxon>Flavobacteriales</taxon>
        <taxon>Flavobacteriaceae</taxon>
        <taxon>Flavobacterium</taxon>
    </lineage>
</organism>
<proteinExistence type="predicted"/>
<name>A0ABR7UW52_9FLAO</name>
<comment type="caution">
    <text evidence="1">The sequence shown here is derived from an EMBL/GenBank/DDBJ whole genome shotgun (WGS) entry which is preliminary data.</text>
</comment>
<sequence length="608" mass="71501">MIIYKLYSLNSERFIEHNQEYFLNLLEIIREQTFLSSTIDGIIFTDDIHGEIKRYCEESFNTQYLTIGREFKSIAKTINIDGKKKVFFDAININVWSKYTSQIFIEQLLEIYADDLISNIYPIPQQYLPETPFKEVIKIHFSQWATKVICNTLEKSFTIDETFKQDTSKIFIDSFKRNIKKYHFEFQKDNNIDNFWIKSMKEIDFLIRRCLDVKFDGGKFDDSNDFNDNINTILSEIEDLTKLLLKQKELDFTIIENEIASIFEKCFIKVSLNQRMEVKIIDTPKKLFKNNLVDTEQRIVAFIDILGFTSIIEEYDSDESSNILNELHDTLEIAIKVSIENMIDSKVQTDVKEFLEYRMFSDCLCISLPFIEYGNDFHIQFHSLSSIVKAYQLSMMQKGFFVRGGISIGSFYADNNMIFSGGLVKAYKLEQTAFYPIIAIDDNVIERLKHNFEENEKGLFIKETMLTFKNNQSKIFLNPFDFLDNSNKYLDYLNSTLENLIINDDDNDPLTKMTNSILKMTSSLTKPIFEQAKLSMNPEVINKGKEDILKIIQFQIEKHQNIKENNSNEKTLKEAEKIISKYNFLKDFTLWSMGKTELGLFNYYKFEE</sequence>
<gene>
    <name evidence="1" type="ORF">B6A10_15180</name>
</gene>
<evidence type="ECO:0000313" key="1">
    <source>
        <dbReference type="EMBL" id="MBD0726516.1"/>
    </source>
</evidence>
<dbReference type="SUPFAM" id="SSF55073">
    <property type="entry name" value="Nucleotide cyclase"/>
    <property type="match status" value="1"/>
</dbReference>
<dbReference type="Gene3D" id="3.30.70.1230">
    <property type="entry name" value="Nucleotide cyclase"/>
    <property type="match status" value="1"/>
</dbReference>
<protein>
    <recommendedName>
        <fullName evidence="3">Guanylate cyclase domain-containing protein</fullName>
    </recommendedName>
</protein>
<dbReference type="Proteomes" id="UP000661715">
    <property type="component" value="Unassembled WGS sequence"/>
</dbReference>